<keyword evidence="2" id="KW-0812">Transmembrane</keyword>
<dbReference type="PATRIC" id="fig|1121939.11.peg.3639"/>
<gene>
    <name evidence="3" type="ORF">L861_05555</name>
</gene>
<feature type="transmembrane region" description="Helical" evidence="2">
    <location>
        <begin position="277"/>
        <end position="296"/>
    </location>
</feature>
<dbReference type="Proteomes" id="UP000014463">
    <property type="component" value="Unassembled WGS sequence"/>
</dbReference>
<dbReference type="AlphaFoldDB" id="S2L7Z4"/>
<dbReference type="EMBL" id="ASTJ01000038">
    <property type="protein sequence ID" value="EPC00866.1"/>
    <property type="molecule type" value="Genomic_DNA"/>
</dbReference>
<keyword evidence="2" id="KW-1133">Transmembrane helix</keyword>
<protein>
    <submittedName>
        <fullName evidence="3">Uncharacterized protein</fullName>
    </submittedName>
</protein>
<evidence type="ECO:0000256" key="2">
    <source>
        <dbReference type="SAM" id="Phobius"/>
    </source>
</evidence>
<proteinExistence type="predicted"/>
<sequence length="569" mass="61965">RLIDAARRGELTFELASDEKLNAFKRTLSTVLGKRQQLRSLNNRIRQAQAAHGHRSPPVRGLKRERTGLQSELGHYERLLAESLSPVDMTPAERTQLAAALGDASLTEARAGITLVLPAAAQQQEVSRLIRHFRQGISSTAKTLNVAGDGLSLAIFVAQAVNMVQAFQTLNSLPDHAPGKVRTQARLNVASAFFATGAAGFLTAQGIGHSVLERQARVLGEALGTGPISARLGMMHFGLGVVGYFMGFVAAGISLVGNVGNLAEAVRSGQSRTTTGAMVAMGGNVGMMGAHGYGFFRTVRTGDAVRRGVTTWAVAGKHLGKLFLRLNALGLVFTALELAGSWMYNRYNLSEHDQWLLTSPWGTEPTDQPLERYLQSLEQVLQPTHAVVEARYGETFMPAWFDSWTEGIRNPVKYIFTLHMPNVSPAMLSALGGEPPLRLAIRVWRLTPAGTRGRWTSTTWHDITEDWTSGMVVTSAERHAGLMVVGETPPEEPGKVRYALGVRYLWPDGQGGHRVDDQYFLIRPRRGRGAGPEQRYVPNDRVSPSSRSGQGEWHDIDGRAIALGSPKDD</sequence>
<dbReference type="eggNOG" id="COG1388">
    <property type="taxonomic scope" value="Bacteria"/>
</dbReference>
<feature type="region of interest" description="Disordered" evidence="1">
    <location>
        <begin position="524"/>
        <end position="569"/>
    </location>
</feature>
<feature type="transmembrane region" description="Helical" evidence="2">
    <location>
        <begin position="237"/>
        <end position="257"/>
    </location>
</feature>
<evidence type="ECO:0000313" key="4">
    <source>
        <dbReference type="Proteomes" id="UP000014463"/>
    </source>
</evidence>
<keyword evidence="2" id="KW-0472">Membrane</keyword>
<feature type="transmembrane region" description="Helical" evidence="2">
    <location>
        <begin position="322"/>
        <end position="344"/>
    </location>
</feature>
<name>S2L7Z4_LITA3</name>
<evidence type="ECO:0000313" key="3">
    <source>
        <dbReference type="EMBL" id="EPC00866.1"/>
    </source>
</evidence>
<accession>S2L7Z4</accession>
<organism evidence="3 4">
    <name type="scientific">Litchfieldella anticariensis (strain DSM 16096 / CECT 5854 / CIP 108499 / LMG 22089 / FP35)</name>
    <name type="common">Halomonas anticariensis</name>
    <dbReference type="NCBI Taxonomy" id="1121939"/>
    <lineage>
        <taxon>Bacteria</taxon>
        <taxon>Pseudomonadati</taxon>
        <taxon>Pseudomonadota</taxon>
        <taxon>Gammaproteobacteria</taxon>
        <taxon>Oceanospirillales</taxon>
        <taxon>Halomonadaceae</taxon>
        <taxon>Litchfieldella</taxon>
    </lineage>
</organism>
<keyword evidence="4" id="KW-1185">Reference proteome</keyword>
<evidence type="ECO:0000256" key="1">
    <source>
        <dbReference type="SAM" id="MobiDB-lite"/>
    </source>
</evidence>
<comment type="caution">
    <text evidence="3">The sequence shown here is derived from an EMBL/GenBank/DDBJ whole genome shotgun (WGS) entry which is preliminary data.</text>
</comment>
<reference evidence="3 4" key="1">
    <citation type="journal article" date="2013" name="Genome Announc.">
        <title>Draft genome sequence of the moderately halophilic gammaproteobacterium Halomonas anticariensis FP35.</title>
        <authorList>
            <person name="Tahrioui A."/>
            <person name="Quesada E."/>
            <person name="Llamas I."/>
        </authorList>
    </citation>
    <scope>NUCLEOTIDE SEQUENCE [LARGE SCALE GENOMIC DNA]</scope>
    <source>
        <strain evidence="4">DSM 16096 / CECT 5854 / LMG 22089 / FP35</strain>
    </source>
</reference>
<feature type="non-terminal residue" evidence="3">
    <location>
        <position position="1"/>
    </location>
</feature>
<dbReference type="STRING" id="1121939.L861_05555"/>
<dbReference type="RefSeq" id="WP_016418157.1">
    <property type="nucleotide sequence ID" value="NZ_KE332393.1"/>
</dbReference>